<feature type="transmembrane region" description="Helical" evidence="1">
    <location>
        <begin position="74"/>
        <end position="100"/>
    </location>
</feature>
<organism evidence="2 3">
    <name type="scientific">Orchesella dallaii</name>
    <dbReference type="NCBI Taxonomy" id="48710"/>
    <lineage>
        <taxon>Eukaryota</taxon>
        <taxon>Metazoa</taxon>
        <taxon>Ecdysozoa</taxon>
        <taxon>Arthropoda</taxon>
        <taxon>Hexapoda</taxon>
        <taxon>Collembola</taxon>
        <taxon>Entomobryomorpha</taxon>
        <taxon>Entomobryoidea</taxon>
        <taxon>Orchesellidae</taxon>
        <taxon>Orchesellinae</taxon>
        <taxon>Orchesella</taxon>
    </lineage>
</organism>
<feature type="transmembrane region" description="Helical" evidence="1">
    <location>
        <begin position="142"/>
        <end position="160"/>
    </location>
</feature>
<comment type="caution">
    <text evidence="2">The sequence shown here is derived from an EMBL/GenBank/DDBJ whole genome shotgun (WGS) entry which is preliminary data.</text>
</comment>
<evidence type="ECO:0000256" key="1">
    <source>
        <dbReference type="SAM" id="Phobius"/>
    </source>
</evidence>
<keyword evidence="1" id="KW-0472">Membrane</keyword>
<evidence type="ECO:0000313" key="2">
    <source>
        <dbReference type="EMBL" id="CAL8118995.1"/>
    </source>
</evidence>
<dbReference type="EMBL" id="CAXLJM020000057">
    <property type="protein sequence ID" value="CAL8118995.1"/>
    <property type="molecule type" value="Genomic_DNA"/>
</dbReference>
<feature type="transmembrane region" description="Helical" evidence="1">
    <location>
        <begin position="180"/>
        <end position="213"/>
    </location>
</feature>
<evidence type="ECO:0008006" key="4">
    <source>
        <dbReference type="Google" id="ProtNLM"/>
    </source>
</evidence>
<reference evidence="2 3" key="1">
    <citation type="submission" date="2024-08" db="EMBL/GenBank/DDBJ databases">
        <authorList>
            <person name="Cucini C."/>
            <person name="Frati F."/>
        </authorList>
    </citation>
    <scope>NUCLEOTIDE SEQUENCE [LARGE SCALE GENOMIC DNA]</scope>
</reference>
<dbReference type="Proteomes" id="UP001642540">
    <property type="component" value="Unassembled WGS sequence"/>
</dbReference>
<feature type="transmembrane region" description="Helical" evidence="1">
    <location>
        <begin position="48"/>
        <end position="68"/>
    </location>
</feature>
<evidence type="ECO:0000313" key="3">
    <source>
        <dbReference type="Proteomes" id="UP001642540"/>
    </source>
</evidence>
<sequence>MLTKTTLHYLELAITHASSIGALPYVWNSKSTHPVEITTKSLRKYGIYCTYQAFVLIHLFHQFFQRFFNQSESAIAEICLLFSVITAVCFLCLYSVNFLVKRRALMNLTNGWFSYFQKFKADFVMPWHGRVWKNGCEREMKLVYWNTRLCPLLISFHYLQYPYSPMYIAGYVDHISLPMYFALLPLVFTTVYVFMMSTMCFFFLFAIPAFVICSINPELKPPMGKKSIYRTKRQLRTPDNLVRLHRFFYLTTRMIEDLISVVGIPSQYLSSYTVIACNVCLLKYTDQLGWEMASFLAIVTLVVIISYTTMLWLAAMLFRYSEGYIAAWKVYTNPWGTRHKFMEKVRRSCRPLKITLGGLYYINIKKVLAYVNFIIWGTVRTLLMVNRR</sequence>
<name>A0ABP1R5F2_9HEXA</name>
<keyword evidence="1" id="KW-1133">Transmembrane helix</keyword>
<protein>
    <recommendedName>
        <fullName evidence="4">Odorant receptor</fullName>
    </recommendedName>
</protein>
<feature type="transmembrane region" description="Helical" evidence="1">
    <location>
        <begin position="293"/>
        <end position="318"/>
    </location>
</feature>
<gene>
    <name evidence="2" type="ORF">ODALV1_LOCUS18348</name>
</gene>
<keyword evidence="3" id="KW-1185">Reference proteome</keyword>
<keyword evidence="1" id="KW-0812">Transmembrane</keyword>
<accession>A0ABP1R5F2</accession>
<proteinExistence type="predicted"/>